<evidence type="ECO:0000313" key="3">
    <source>
        <dbReference type="EnsemblMetazoa" id="ASIC006014-PA"/>
    </source>
</evidence>
<dbReference type="EMBL" id="ATLV01014330">
    <property type="status" value="NOT_ANNOTATED_CDS"/>
    <property type="molecule type" value="Genomic_DNA"/>
</dbReference>
<reference evidence="3" key="2">
    <citation type="submission" date="2020-05" db="UniProtKB">
        <authorList>
            <consortium name="EnsemblMetazoa"/>
        </authorList>
    </citation>
    <scope>IDENTIFICATION</scope>
</reference>
<dbReference type="EMBL" id="KE524959">
    <property type="protein sequence ID" value="KFB38627.1"/>
    <property type="molecule type" value="Genomic_DNA"/>
</dbReference>
<evidence type="ECO:0000313" key="4">
    <source>
        <dbReference type="Proteomes" id="UP000030765"/>
    </source>
</evidence>
<proteinExistence type="predicted"/>
<gene>
    <name evidence="2" type="ORF">ZHAS_00006014</name>
</gene>
<feature type="compositionally biased region" description="Basic residues" evidence="1">
    <location>
        <begin position="105"/>
        <end position="115"/>
    </location>
</feature>
<reference evidence="2 4" key="1">
    <citation type="journal article" date="2014" name="BMC Genomics">
        <title>Genome sequence of Anopheles sinensis provides insight into genetics basis of mosquito competence for malaria parasites.</title>
        <authorList>
            <person name="Zhou D."/>
            <person name="Zhang D."/>
            <person name="Ding G."/>
            <person name="Shi L."/>
            <person name="Hou Q."/>
            <person name="Ye Y."/>
            <person name="Xu Y."/>
            <person name="Zhou H."/>
            <person name="Xiong C."/>
            <person name="Li S."/>
            <person name="Yu J."/>
            <person name="Hong S."/>
            <person name="Yu X."/>
            <person name="Zou P."/>
            <person name="Chen C."/>
            <person name="Chang X."/>
            <person name="Wang W."/>
            <person name="Lv Y."/>
            <person name="Sun Y."/>
            <person name="Ma L."/>
            <person name="Shen B."/>
            <person name="Zhu C."/>
        </authorList>
    </citation>
    <scope>NUCLEOTIDE SEQUENCE [LARGE SCALE GENOMIC DNA]</scope>
</reference>
<keyword evidence="4" id="KW-1185">Reference proteome</keyword>
<evidence type="ECO:0000256" key="1">
    <source>
        <dbReference type="SAM" id="MobiDB-lite"/>
    </source>
</evidence>
<evidence type="ECO:0000313" key="2">
    <source>
        <dbReference type="EMBL" id="KFB38627.1"/>
    </source>
</evidence>
<dbReference type="VEuPathDB" id="VectorBase:ASIC006014"/>
<dbReference type="EnsemblMetazoa" id="ASIC006014-RA">
    <property type="protein sequence ID" value="ASIC006014-PA"/>
    <property type="gene ID" value="ASIC006014"/>
</dbReference>
<dbReference type="Proteomes" id="UP000030765">
    <property type="component" value="Unassembled WGS sequence"/>
</dbReference>
<sequence length="125" mass="13532">MSALRLSSSRVCFCSPAKTACITVLGFGVLGFDPPTTTQPNRNRRFDCSGNFSRALRVRGQHPCARGQSPLPALMMLGLSGPIRSAPAKKPARSVPARDTTSRGGRSRRHTNRRRSSVEFCLSDG</sequence>
<feature type="region of interest" description="Disordered" evidence="1">
    <location>
        <begin position="82"/>
        <end position="125"/>
    </location>
</feature>
<accession>A0A084VKY3</accession>
<dbReference type="AlphaFoldDB" id="A0A084VKY3"/>
<name>A0A084VKY3_ANOSI</name>
<protein>
    <submittedName>
        <fullName evidence="2 3">Acriflavin resistance protein</fullName>
    </submittedName>
</protein>
<organism evidence="2">
    <name type="scientific">Anopheles sinensis</name>
    <name type="common">Mosquito</name>
    <dbReference type="NCBI Taxonomy" id="74873"/>
    <lineage>
        <taxon>Eukaryota</taxon>
        <taxon>Metazoa</taxon>
        <taxon>Ecdysozoa</taxon>
        <taxon>Arthropoda</taxon>
        <taxon>Hexapoda</taxon>
        <taxon>Insecta</taxon>
        <taxon>Pterygota</taxon>
        <taxon>Neoptera</taxon>
        <taxon>Endopterygota</taxon>
        <taxon>Diptera</taxon>
        <taxon>Nematocera</taxon>
        <taxon>Culicoidea</taxon>
        <taxon>Culicidae</taxon>
        <taxon>Anophelinae</taxon>
        <taxon>Anopheles</taxon>
    </lineage>
</organism>